<proteinExistence type="inferred from homology"/>
<feature type="coiled-coil region" evidence="2">
    <location>
        <begin position="98"/>
        <end position="125"/>
    </location>
</feature>
<accession>A0A1G9R2V8</accession>
<dbReference type="SUPFAM" id="SSF111369">
    <property type="entry name" value="HlyD-like secretion proteins"/>
    <property type="match status" value="1"/>
</dbReference>
<organism evidence="6 7">
    <name type="scientific">Dendrosporobacter quercicolus</name>
    <dbReference type="NCBI Taxonomy" id="146817"/>
    <lineage>
        <taxon>Bacteria</taxon>
        <taxon>Bacillati</taxon>
        <taxon>Bacillota</taxon>
        <taxon>Negativicutes</taxon>
        <taxon>Selenomonadales</taxon>
        <taxon>Sporomusaceae</taxon>
        <taxon>Dendrosporobacter</taxon>
    </lineage>
</organism>
<dbReference type="EMBL" id="FNHB01000002">
    <property type="protein sequence ID" value="SDM17450.1"/>
    <property type="molecule type" value="Genomic_DNA"/>
</dbReference>
<dbReference type="Pfam" id="PF25917">
    <property type="entry name" value="BSH_RND"/>
    <property type="match status" value="1"/>
</dbReference>
<reference evidence="6 7" key="1">
    <citation type="submission" date="2016-10" db="EMBL/GenBank/DDBJ databases">
        <authorList>
            <person name="de Groot N.N."/>
        </authorList>
    </citation>
    <scope>NUCLEOTIDE SEQUENCE [LARGE SCALE GENOMIC DNA]</scope>
    <source>
        <strain evidence="6 7">DSM 1736</strain>
    </source>
</reference>
<feature type="domain" description="CusB-like beta-barrel" evidence="5">
    <location>
        <begin position="230"/>
        <end position="304"/>
    </location>
</feature>
<dbReference type="PANTHER" id="PTHR30469:SF33">
    <property type="entry name" value="SLR1207 PROTEIN"/>
    <property type="match status" value="1"/>
</dbReference>
<dbReference type="InterPro" id="IPR058625">
    <property type="entry name" value="MdtA-like_BSH"/>
</dbReference>
<dbReference type="Gene3D" id="2.40.30.170">
    <property type="match status" value="1"/>
</dbReference>
<gene>
    <name evidence="6" type="ORF">SAMN04488502_102396</name>
</gene>
<dbReference type="InterPro" id="IPR058624">
    <property type="entry name" value="MdtA-like_HH"/>
</dbReference>
<protein>
    <submittedName>
        <fullName evidence="6">HlyD family secretion protein</fullName>
    </submittedName>
</protein>
<dbReference type="NCBIfam" id="TIGR01730">
    <property type="entry name" value="RND_mfp"/>
    <property type="match status" value="1"/>
</dbReference>
<dbReference type="AlphaFoldDB" id="A0A1G9R2V8"/>
<dbReference type="InterPro" id="IPR006143">
    <property type="entry name" value="RND_pump_MFP"/>
</dbReference>
<comment type="similarity">
    <text evidence="1">Belongs to the membrane fusion protein (MFP) (TC 8.A.1) family.</text>
</comment>
<feature type="domain" description="Multidrug resistance protein MdtA-like barrel-sandwich hybrid" evidence="4">
    <location>
        <begin position="64"/>
        <end position="218"/>
    </location>
</feature>
<keyword evidence="7" id="KW-1185">Reference proteome</keyword>
<dbReference type="Pfam" id="PF25876">
    <property type="entry name" value="HH_MFP_RND"/>
    <property type="match status" value="1"/>
</dbReference>
<evidence type="ECO:0000259" key="5">
    <source>
        <dbReference type="Pfam" id="PF25954"/>
    </source>
</evidence>
<dbReference type="RefSeq" id="WP_092071020.1">
    <property type="nucleotide sequence ID" value="NZ_FNHB01000002.1"/>
</dbReference>
<feature type="domain" description="Multidrug resistance protein MdtA-like alpha-helical hairpin" evidence="3">
    <location>
        <begin position="112"/>
        <end position="188"/>
    </location>
</feature>
<dbReference type="Gene3D" id="6.20.50.140">
    <property type="match status" value="1"/>
</dbReference>
<dbReference type="Gene3D" id="1.10.287.470">
    <property type="entry name" value="Helix hairpin bin"/>
    <property type="match status" value="1"/>
</dbReference>
<dbReference type="STRING" id="146817.SAMN04488502_102396"/>
<dbReference type="GO" id="GO:0015562">
    <property type="term" value="F:efflux transmembrane transporter activity"/>
    <property type="evidence" value="ECO:0007669"/>
    <property type="project" value="TreeGrafter"/>
</dbReference>
<evidence type="ECO:0000259" key="3">
    <source>
        <dbReference type="Pfam" id="PF25876"/>
    </source>
</evidence>
<dbReference type="Gene3D" id="2.40.50.100">
    <property type="match status" value="1"/>
</dbReference>
<dbReference type="InterPro" id="IPR058792">
    <property type="entry name" value="Beta-barrel_RND_2"/>
</dbReference>
<evidence type="ECO:0000313" key="6">
    <source>
        <dbReference type="EMBL" id="SDM17450.1"/>
    </source>
</evidence>
<keyword evidence="2" id="KW-0175">Coiled coil</keyword>
<dbReference type="Proteomes" id="UP000214880">
    <property type="component" value="Unassembled WGS sequence"/>
</dbReference>
<name>A0A1G9R2V8_9FIRM</name>
<evidence type="ECO:0000256" key="1">
    <source>
        <dbReference type="ARBA" id="ARBA00009477"/>
    </source>
</evidence>
<dbReference type="PANTHER" id="PTHR30469">
    <property type="entry name" value="MULTIDRUG RESISTANCE PROTEIN MDTA"/>
    <property type="match status" value="1"/>
</dbReference>
<evidence type="ECO:0000313" key="7">
    <source>
        <dbReference type="Proteomes" id="UP000214880"/>
    </source>
</evidence>
<dbReference type="Pfam" id="PF25954">
    <property type="entry name" value="Beta-barrel_RND_2"/>
    <property type="match status" value="1"/>
</dbReference>
<feature type="coiled-coil region" evidence="2">
    <location>
        <begin position="157"/>
        <end position="184"/>
    </location>
</feature>
<sequence length="396" mass="42553">MTFDVKTVLRYKRTVLGLAVVLAGIGYVLTTGSGGEEIHYKTAEAHRGSIRSVIQATGSLDAVETVDVGTQISGTVTKIYIDYNSSVKQGQLIAEIDSATHETEVEQAEANLLAAKADLMNYRALLAKAGKDLERTRKLAAQEMIAKTEVDLDESIYLTAQAQVASAQARIKQSEAALARAKINLGYTRIYSPVDGVVVAKLVEQGQTVAASYATPSIAKIARDLKQMRVEVNVDEADIGGIKQGQKAEFTVDAYTNEKFFGEVTQIRLAPETKDNVVSYAVIVTVANDEGILLPGMTANVSLIVQQKENILMVPNAAFRFKPVDLNAAAPVDQRSFGQPTVAAVSGPALYTLEKKDIVKKEVERGITDGQYTEILSGLSEGEAVITGILVEKEGK</sequence>
<evidence type="ECO:0000259" key="4">
    <source>
        <dbReference type="Pfam" id="PF25917"/>
    </source>
</evidence>
<evidence type="ECO:0000256" key="2">
    <source>
        <dbReference type="SAM" id="Coils"/>
    </source>
</evidence>
<dbReference type="GO" id="GO:1990281">
    <property type="term" value="C:efflux pump complex"/>
    <property type="evidence" value="ECO:0007669"/>
    <property type="project" value="TreeGrafter"/>
</dbReference>
<dbReference type="OrthoDB" id="9809068at2"/>